<comment type="caution">
    <text evidence="1">The sequence shown here is derived from an EMBL/GenBank/DDBJ whole genome shotgun (WGS) entry which is preliminary data.</text>
</comment>
<gene>
    <name evidence="1" type="ORF">GTH32_12755</name>
</gene>
<sequence length="322" mass="36078">MSIPLVYIDQNIIGLQLQGHINLSKRDDVIWVYSKEHFTEIKRASEPEKYLDVLNNIDATMLDLIFDENWKITGEARLVNDLTPFENYQNYIEAIADVEFDETIFDPFQVWVNGGGDEGPLKELSENLADQVLRLTSDLPFDRTEMANKVATIKPVIDSMVDELISNGNDIKKTRAAFGDEKGTIGGVSGENQVAQIWDIISPSMESSGVSCDQFFGFDPVDKQGYELWPLYLGIIGCNAVMDILGFQAEKKCRKINKIQNVRSDASHIGMGAYCSAILSEDKRLVKRAKAIYEYKNIDTSPILIEKTATKSNQQTDNASAD</sequence>
<dbReference type="AlphaFoldDB" id="A0A7X5LN83"/>
<proteinExistence type="predicted"/>
<dbReference type="Proteomes" id="UP000470213">
    <property type="component" value="Unassembled WGS sequence"/>
</dbReference>
<evidence type="ECO:0000313" key="2">
    <source>
        <dbReference type="Proteomes" id="UP000470213"/>
    </source>
</evidence>
<evidence type="ECO:0000313" key="1">
    <source>
        <dbReference type="EMBL" id="NDV92044.1"/>
    </source>
</evidence>
<dbReference type="EMBL" id="JAAAWN010000016">
    <property type="protein sequence ID" value="NDV92044.1"/>
    <property type="molecule type" value="Genomic_DNA"/>
</dbReference>
<name>A0A7X5LN83_9ALTE</name>
<accession>A0A7X5LN83</accession>
<protein>
    <submittedName>
        <fullName evidence="1">Uncharacterized protein</fullName>
    </submittedName>
</protein>
<organism evidence="1 2">
    <name type="scientific">Alteromonas profundi</name>
    <dbReference type="NCBI Taxonomy" id="2696062"/>
    <lineage>
        <taxon>Bacteria</taxon>
        <taxon>Pseudomonadati</taxon>
        <taxon>Pseudomonadota</taxon>
        <taxon>Gammaproteobacteria</taxon>
        <taxon>Alteromonadales</taxon>
        <taxon>Alteromonadaceae</taxon>
        <taxon>Alteromonas/Salinimonas group</taxon>
        <taxon>Alteromonas</taxon>
    </lineage>
</organism>
<keyword evidence="2" id="KW-1185">Reference proteome</keyword>
<dbReference type="RefSeq" id="WP_049587414.1">
    <property type="nucleotide sequence ID" value="NZ_JAAAWN010000016.1"/>
</dbReference>
<reference evidence="1 2" key="1">
    <citation type="submission" date="2020-01" db="EMBL/GenBank/DDBJ databases">
        <authorList>
            <person name="Chen J."/>
            <person name="Zhu S."/>
            <person name="Yang J."/>
        </authorList>
    </citation>
    <scope>NUCLEOTIDE SEQUENCE [LARGE SCALE GENOMIC DNA]</scope>
    <source>
        <strain evidence="1 2">345S023</strain>
    </source>
</reference>